<dbReference type="OrthoDB" id="2988517at2"/>
<dbReference type="AlphaFoldDB" id="A0A1I4HC59"/>
<dbReference type="InterPro" id="IPR012807">
    <property type="entry name" value="Anti-sigma_ChrR"/>
</dbReference>
<dbReference type="Pfam" id="PF12973">
    <property type="entry name" value="Cupin_7"/>
    <property type="match status" value="1"/>
</dbReference>
<accession>A0A1I4HC59</accession>
<dbReference type="Proteomes" id="UP000198851">
    <property type="component" value="Unassembled WGS sequence"/>
</dbReference>
<dbReference type="RefSeq" id="WP_093326019.1">
    <property type="nucleotide sequence ID" value="NZ_FOSZ01000012.1"/>
</dbReference>
<evidence type="ECO:0000313" key="3">
    <source>
        <dbReference type="Proteomes" id="UP000198851"/>
    </source>
</evidence>
<dbReference type="EMBL" id="FOSZ01000012">
    <property type="protein sequence ID" value="SFL39858.1"/>
    <property type="molecule type" value="Genomic_DNA"/>
</dbReference>
<evidence type="ECO:0000313" key="2">
    <source>
        <dbReference type="EMBL" id="SFL39858.1"/>
    </source>
</evidence>
<feature type="domain" description="ChrR-like cupin" evidence="1">
    <location>
        <begin position="105"/>
        <end position="191"/>
    </location>
</feature>
<dbReference type="NCBIfam" id="TIGR02451">
    <property type="entry name" value="anti_sig_ChrR"/>
    <property type="match status" value="1"/>
</dbReference>
<sequence>MTPITHHIPDPLLAAYAAGSLPRPFALVIAAHVSMCEDCRASLSAHEHIGGAVLEDMTTAPVEADVKAALMAMLDMAEPIEEPPVAKRSGVYPGPVMEALKGRAPKWKKLGMGVKQCILDAGEAGSVRLLHIPPGQAVPDHTHGGLELTLVLQGSFSDETGHFGVGDVEVADQELEHTPVADEGAACICLAATDAPLKFRAFVPRLLQPIFRI</sequence>
<protein>
    <submittedName>
        <fullName evidence="2">Anti-ECFsigma factor, ChrR</fullName>
    </submittedName>
</protein>
<organism evidence="2 3">
    <name type="scientific">Shimia haliotis</name>
    <dbReference type="NCBI Taxonomy" id="1280847"/>
    <lineage>
        <taxon>Bacteria</taxon>
        <taxon>Pseudomonadati</taxon>
        <taxon>Pseudomonadota</taxon>
        <taxon>Alphaproteobacteria</taxon>
        <taxon>Rhodobacterales</taxon>
        <taxon>Roseobacteraceae</taxon>
    </lineage>
</organism>
<keyword evidence="3" id="KW-1185">Reference proteome</keyword>
<dbReference type="InterPro" id="IPR041916">
    <property type="entry name" value="Anti_sigma_zinc_sf"/>
</dbReference>
<dbReference type="Gene3D" id="1.10.10.1320">
    <property type="entry name" value="Anti-sigma factor, zinc-finger domain"/>
    <property type="match status" value="1"/>
</dbReference>
<dbReference type="CDD" id="cd20301">
    <property type="entry name" value="cupin_ChrR"/>
    <property type="match status" value="1"/>
</dbReference>
<evidence type="ECO:0000259" key="1">
    <source>
        <dbReference type="Pfam" id="PF12973"/>
    </source>
</evidence>
<dbReference type="Gene3D" id="2.60.120.10">
    <property type="entry name" value="Jelly Rolls"/>
    <property type="match status" value="1"/>
</dbReference>
<dbReference type="InterPro" id="IPR025979">
    <property type="entry name" value="ChrR-like_cupin_dom"/>
</dbReference>
<reference evidence="3" key="1">
    <citation type="submission" date="2016-10" db="EMBL/GenBank/DDBJ databases">
        <authorList>
            <person name="Varghese N."/>
            <person name="Submissions S."/>
        </authorList>
    </citation>
    <scope>NUCLEOTIDE SEQUENCE [LARGE SCALE GENOMIC DNA]</scope>
    <source>
        <strain evidence="3">DSM 28453</strain>
    </source>
</reference>
<gene>
    <name evidence="2" type="ORF">SAMN04488036_11240</name>
</gene>
<dbReference type="STRING" id="1280847.SAMN04488036_11240"/>
<name>A0A1I4HC59_9RHOB</name>
<dbReference type="InterPro" id="IPR011051">
    <property type="entry name" value="RmlC_Cupin_sf"/>
</dbReference>
<proteinExistence type="predicted"/>
<dbReference type="SUPFAM" id="SSF51182">
    <property type="entry name" value="RmlC-like cupins"/>
    <property type="match status" value="1"/>
</dbReference>
<dbReference type="InterPro" id="IPR014710">
    <property type="entry name" value="RmlC-like_jellyroll"/>
</dbReference>